<feature type="compositionally biased region" description="Basic and acidic residues" evidence="3">
    <location>
        <begin position="7"/>
        <end position="22"/>
    </location>
</feature>
<evidence type="ECO:0000256" key="1">
    <source>
        <dbReference type="PIRSR" id="PIRSR014972-1"/>
    </source>
</evidence>
<feature type="binding site" evidence="2">
    <location>
        <position position="113"/>
    </location>
    <ligand>
        <name>substrate</name>
    </ligand>
</feature>
<feature type="active site" evidence="1">
    <location>
        <position position="68"/>
    </location>
</feature>
<proteinExistence type="predicted"/>
<dbReference type="EMBL" id="WEGH01000002">
    <property type="protein sequence ID" value="MQY06092.1"/>
    <property type="molecule type" value="Genomic_DNA"/>
</dbReference>
<name>A0A7K0BYZ9_9ACTN</name>
<dbReference type="InterPro" id="IPR054485">
    <property type="entry name" value="FlK-like_dom"/>
</dbReference>
<evidence type="ECO:0000313" key="5">
    <source>
        <dbReference type="EMBL" id="MQY06092.1"/>
    </source>
</evidence>
<dbReference type="Proteomes" id="UP000487268">
    <property type="component" value="Unassembled WGS sequence"/>
</dbReference>
<dbReference type="InterPro" id="IPR029069">
    <property type="entry name" value="HotDog_dom_sf"/>
</dbReference>
<feature type="binding site" evidence="2">
    <location>
        <position position="61"/>
    </location>
    <ligand>
        <name>CoA</name>
        <dbReference type="ChEBI" id="CHEBI:57287"/>
    </ligand>
</feature>
<organism evidence="5 6">
    <name type="scientific">Actinomadura macrotermitis</name>
    <dbReference type="NCBI Taxonomy" id="2585200"/>
    <lineage>
        <taxon>Bacteria</taxon>
        <taxon>Bacillati</taxon>
        <taxon>Actinomycetota</taxon>
        <taxon>Actinomycetes</taxon>
        <taxon>Streptosporangiales</taxon>
        <taxon>Thermomonosporaceae</taxon>
        <taxon>Actinomadura</taxon>
    </lineage>
</organism>
<comment type="caution">
    <text evidence="5">The sequence shown here is derived from an EMBL/GenBank/DDBJ whole genome shotgun (WGS) entry which is preliminary data.</text>
</comment>
<dbReference type="AlphaFoldDB" id="A0A7K0BYZ9"/>
<sequence>MALRAGLRAETRHTVGPEDTAERVGSGDVPVLATPRLLALAEAATVRAVAGRLEEGRTSVGTRVELTHRAPTPVGGRVTVQAELTEVDGRRLVFAVTATDEAGATIGSGRIERLTVDRATFLARATG</sequence>
<accession>A0A7K0BYZ9</accession>
<feature type="active site" evidence="1">
    <location>
        <position position="34"/>
    </location>
</feature>
<dbReference type="Gene3D" id="3.10.129.10">
    <property type="entry name" value="Hotdog Thioesterase"/>
    <property type="match status" value="1"/>
</dbReference>
<gene>
    <name evidence="5" type="ORF">ACRB68_41720</name>
</gene>
<evidence type="ECO:0000313" key="6">
    <source>
        <dbReference type="Proteomes" id="UP000487268"/>
    </source>
</evidence>
<evidence type="ECO:0000256" key="2">
    <source>
        <dbReference type="PIRSR" id="PIRSR014972-2"/>
    </source>
</evidence>
<keyword evidence="6" id="KW-1185">Reference proteome</keyword>
<protein>
    <recommendedName>
        <fullName evidence="4">Fluoroacetyl-CoA-specific thioesterase-like domain-containing protein</fullName>
    </recommendedName>
</protein>
<dbReference type="PANTHER" id="PTHR36934:SF1">
    <property type="entry name" value="THIOESTERASE DOMAIN-CONTAINING PROTEIN"/>
    <property type="match status" value="1"/>
</dbReference>
<evidence type="ECO:0000259" key="4">
    <source>
        <dbReference type="Pfam" id="PF22636"/>
    </source>
</evidence>
<dbReference type="Pfam" id="PF22636">
    <property type="entry name" value="FlK"/>
    <property type="match status" value="1"/>
</dbReference>
<dbReference type="InterPro" id="IPR025540">
    <property type="entry name" value="FlK"/>
</dbReference>
<feature type="domain" description="Fluoroacetyl-CoA-specific thioesterase-like" evidence="4">
    <location>
        <begin position="15"/>
        <end position="118"/>
    </location>
</feature>
<dbReference type="PIRSF" id="PIRSF014972">
    <property type="entry name" value="FlK"/>
    <property type="match status" value="1"/>
</dbReference>
<dbReference type="RefSeq" id="WP_153534509.1">
    <property type="nucleotide sequence ID" value="NZ_WEGH01000002.1"/>
</dbReference>
<reference evidence="5 6" key="1">
    <citation type="submission" date="2019-10" db="EMBL/GenBank/DDBJ databases">
        <title>Actinomadura rubteroloni sp. nov. and Actinomadura macrotermitis sp. nov., isolated from the gut of fungus growing-termite Macrotermes natalensis.</title>
        <authorList>
            <person name="Benndorf R."/>
            <person name="Martin K."/>
            <person name="Kuefner M."/>
            <person name="De Beer W."/>
            <person name="Kaster A.-K."/>
            <person name="Vollmers J."/>
            <person name="Poulsen M."/>
            <person name="Beemelmanns C."/>
        </authorList>
    </citation>
    <scope>NUCLEOTIDE SEQUENCE [LARGE SCALE GENOMIC DNA]</scope>
    <source>
        <strain evidence="5 6">RB68</strain>
    </source>
</reference>
<dbReference type="SUPFAM" id="SSF54637">
    <property type="entry name" value="Thioesterase/thiol ester dehydrase-isomerase"/>
    <property type="match status" value="1"/>
</dbReference>
<dbReference type="OrthoDB" id="5243809at2"/>
<feature type="region of interest" description="Disordered" evidence="3">
    <location>
        <begin position="1"/>
        <end position="26"/>
    </location>
</feature>
<dbReference type="PANTHER" id="PTHR36934">
    <property type="entry name" value="BLR0278 PROTEIN"/>
    <property type="match status" value="1"/>
</dbReference>
<dbReference type="CDD" id="cd03440">
    <property type="entry name" value="hot_dog"/>
    <property type="match status" value="1"/>
</dbReference>
<evidence type="ECO:0000256" key="3">
    <source>
        <dbReference type="SAM" id="MobiDB-lite"/>
    </source>
</evidence>
<feature type="binding site" evidence="2">
    <location>
        <position position="61"/>
    </location>
    <ligand>
        <name>substrate</name>
    </ligand>
</feature>
<feature type="active site" evidence="1">
    <location>
        <position position="42"/>
    </location>
</feature>